<evidence type="ECO:0000313" key="3">
    <source>
        <dbReference type="Proteomes" id="UP000181976"/>
    </source>
</evidence>
<dbReference type="InParanoid" id="A0A1I2E8I4"/>
<evidence type="ECO:0000313" key="2">
    <source>
        <dbReference type="EMBL" id="SFE88801.1"/>
    </source>
</evidence>
<accession>A0A1I2E8I4</accession>
<feature type="domain" description="Spore protein YkvP/CgeB glycosyl transferase-like" evidence="1">
    <location>
        <begin position="286"/>
        <end position="399"/>
    </location>
</feature>
<reference evidence="2 3" key="1">
    <citation type="submission" date="2016-10" db="EMBL/GenBank/DDBJ databases">
        <authorList>
            <person name="de Groot N.N."/>
        </authorList>
    </citation>
    <scope>NUCLEOTIDE SEQUENCE [LARGE SCALE GENOMIC DNA]</scope>
    <source>
        <strain evidence="2 3">DSM 19012</strain>
    </source>
</reference>
<keyword evidence="2" id="KW-0808">Transferase</keyword>
<dbReference type="AlphaFoldDB" id="A0A1I2E8I4"/>
<dbReference type="RefSeq" id="WP_010528864.1">
    <property type="nucleotide sequence ID" value="NZ_AFSL01000105.1"/>
</dbReference>
<dbReference type="InterPro" id="IPR055259">
    <property type="entry name" value="YkvP/CgeB_Glyco_trans-like"/>
</dbReference>
<dbReference type="Pfam" id="PF13524">
    <property type="entry name" value="Glyco_trans_1_2"/>
    <property type="match status" value="1"/>
</dbReference>
<dbReference type="eggNOG" id="COG4641">
    <property type="taxonomic scope" value="Bacteria"/>
</dbReference>
<name>A0A1I2E8I4_9BACT</name>
<dbReference type="Proteomes" id="UP000181976">
    <property type="component" value="Unassembled WGS sequence"/>
</dbReference>
<dbReference type="STRING" id="385682.SAMN05444380_12169"/>
<organism evidence="2 3">
    <name type="scientific">Thermophagus xiamenensis</name>
    <dbReference type="NCBI Taxonomy" id="385682"/>
    <lineage>
        <taxon>Bacteria</taxon>
        <taxon>Pseudomonadati</taxon>
        <taxon>Bacteroidota</taxon>
        <taxon>Bacteroidia</taxon>
        <taxon>Marinilabiliales</taxon>
        <taxon>Marinilabiliaceae</taxon>
        <taxon>Thermophagus</taxon>
    </lineage>
</organism>
<dbReference type="GO" id="GO:0016740">
    <property type="term" value="F:transferase activity"/>
    <property type="evidence" value="ECO:0007669"/>
    <property type="project" value="UniProtKB-KW"/>
</dbReference>
<gene>
    <name evidence="2" type="ORF">SAMN05444380_12169</name>
</gene>
<sequence length="410" mass="47602">MSLKFIKISSYYRDFLNQYYRQNPQIVKACYEEQHRHLMNQYFAWSDNYGRILAEKGMETMEIVANALPLQKAWAKENGVSPDSSPDTILLEQIRQFRPHIIYFQDSVTYNGNFVRRIKAEHPQLKLCIGNVCAPFSSMQIEAFRVFDYFTVCSPFFQKLLKKYGIPSVNIPHGFDPRILDKIKTDNPYPETPLAFLGSIFAGEDIHSTRRQILEKLVNENISFTFYGNLPDRSLIALIKKQASFITARTLDSIGLNWLTDAVKPIRKGRFHDKMPQRLTISKKLYQMARPPVFGLDMFKALSKAHIGFNSHGDCVGDYAANMRLFETTGVGTCLITDYKRNISDFFKVDEEIVTYRSPEECIEKIRWLIQNPQKCQEIALKGQQRTLADHNIASRVELFYQHLQDYLNQ</sequence>
<dbReference type="OrthoDB" id="9813806at2"/>
<proteinExistence type="predicted"/>
<protein>
    <submittedName>
        <fullName evidence="2">Glycosyl transferases group 1</fullName>
    </submittedName>
</protein>
<dbReference type="EMBL" id="FONA01000021">
    <property type="protein sequence ID" value="SFE88801.1"/>
    <property type="molecule type" value="Genomic_DNA"/>
</dbReference>
<keyword evidence="3" id="KW-1185">Reference proteome</keyword>
<evidence type="ECO:0000259" key="1">
    <source>
        <dbReference type="Pfam" id="PF13524"/>
    </source>
</evidence>
<dbReference type="SUPFAM" id="SSF53756">
    <property type="entry name" value="UDP-Glycosyltransferase/glycogen phosphorylase"/>
    <property type="match status" value="1"/>
</dbReference>